<dbReference type="EMBL" id="JAGIZA010000006">
    <property type="protein sequence ID" value="MBP0493554.1"/>
    <property type="molecule type" value="Genomic_DNA"/>
</dbReference>
<accession>A0A940MZ62</accession>
<dbReference type="AlphaFoldDB" id="A0A940MZ62"/>
<keyword evidence="3" id="KW-1185">Reference proteome</keyword>
<evidence type="ECO:0000256" key="1">
    <source>
        <dbReference type="SAM" id="SignalP"/>
    </source>
</evidence>
<proteinExistence type="predicted"/>
<evidence type="ECO:0000313" key="3">
    <source>
        <dbReference type="Proteomes" id="UP000677537"/>
    </source>
</evidence>
<feature type="chain" id="PRO_5037555578" evidence="1">
    <location>
        <begin position="29"/>
        <end position="102"/>
    </location>
</feature>
<dbReference type="RefSeq" id="WP_209373920.1">
    <property type="nucleotide sequence ID" value="NZ_JAGIZA010000006.1"/>
</dbReference>
<sequence length="102" mass="10382">MNHILKAGPALRSAALVLLLAAPGWAQAPSATAPATPVPVGTVTGQPERDTIGYLAGQACSPRPVLSPTPQVVGEVTGLPERDTFGFLVQGERPCSPGDSAR</sequence>
<comment type="caution">
    <text evidence="2">The sequence shown here is derived from an EMBL/GenBank/DDBJ whole genome shotgun (WGS) entry which is preliminary data.</text>
</comment>
<name>A0A940MZ62_9PROT</name>
<feature type="signal peptide" evidence="1">
    <location>
        <begin position="1"/>
        <end position="28"/>
    </location>
</feature>
<protein>
    <submittedName>
        <fullName evidence="2">Uncharacterized protein</fullName>
    </submittedName>
</protein>
<gene>
    <name evidence="2" type="ORF">J5Y10_12280</name>
</gene>
<keyword evidence="1" id="KW-0732">Signal</keyword>
<organism evidence="2 3">
    <name type="scientific">Roseomonas indoligenes</name>
    <dbReference type="NCBI Taxonomy" id="2820811"/>
    <lineage>
        <taxon>Bacteria</taxon>
        <taxon>Pseudomonadati</taxon>
        <taxon>Pseudomonadota</taxon>
        <taxon>Alphaproteobacteria</taxon>
        <taxon>Acetobacterales</taxon>
        <taxon>Roseomonadaceae</taxon>
        <taxon>Roseomonas</taxon>
    </lineage>
</organism>
<evidence type="ECO:0000313" key="2">
    <source>
        <dbReference type="EMBL" id="MBP0493554.1"/>
    </source>
</evidence>
<reference evidence="2" key="1">
    <citation type="submission" date="2021-03" db="EMBL/GenBank/DDBJ databases">
        <authorList>
            <person name="So Y."/>
        </authorList>
    </citation>
    <scope>NUCLEOTIDE SEQUENCE</scope>
    <source>
        <strain evidence="2">SG15</strain>
    </source>
</reference>
<dbReference type="Proteomes" id="UP000677537">
    <property type="component" value="Unassembled WGS sequence"/>
</dbReference>